<evidence type="ECO:0000259" key="4">
    <source>
        <dbReference type="Pfam" id="PF00291"/>
    </source>
</evidence>
<dbReference type="Gene3D" id="3.40.50.1100">
    <property type="match status" value="2"/>
</dbReference>
<dbReference type="EMBL" id="UINC01162839">
    <property type="protein sequence ID" value="SVD62811.1"/>
    <property type="molecule type" value="Genomic_DNA"/>
</dbReference>
<dbReference type="AlphaFoldDB" id="A0A382WXT6"/>
<dbReference type="GO" id="GO:0006567">
    <property type="term" value="P:L-threonine catabolic process"/>
    <property type="evidence" value="ECO:0007669"/>
    <property type="project" value="TreeGrafter"/>
</dbReference>
<dbReference type="InterPro" id="IPR000634">
    <property type="entry name" value="Ser/Thr_deHydtase_PyrdxlP-BS"/>
</dbReference>
<dbReference type="InterPro" id="IPR036052">
    <property type="entry name" value="TrpB-like_PALP_sf"/>
</dbReference>
<proteinExistence type="predicted"/>
<accession>A0A382WXT6</accession>
<dbReference type="PANTHER" id="PTHR48078">
    <property type="entry name" value="THREONINE DEHYDRATASE, MITOCHONDRIAL-RELATED"/>
    <property type="match status" value="1"/>
</dbReference>
<evidence type="ECO:0000313" key="5">
    <source>
        <dbReference type="EMBL" id="SVD62811.1"/>
    </source>
</evidence>
<keyword evidence="2" id="KW-0663">Pyridoxal phosphate</keyword>
<dbReference type="GO" id="GO:0004794">
    <property type="term" value="F:threonine deaminase activity"/>
    <property type="evidence" value="ECO:0007669"/>
    <property type="project" value="TreeGrafter"/>
</dbReference>
<reference evidence="5" key="1">
    <citation type="submission" date="2018-05" db="EMBL/GenBank/DDBJ databases">
        <authorList>
            <person name="Lanie J.A."/>
            <person name="Ng W.-L."/>
            <person name="Kazmierczak K.M."/>
            <person name="Andrzejewski T.M."/>
            <person name="Davidsen T.M."/>
            <person name="Wayne K.J."/>
            <person name="Tettelin H."/>
            <person name="Glass J.I."/>
            <person name="Rusch D."/>
            <person name="Podicherti R."/>
            <person name="Tsui H.-C.T."/>
            <person name="Winkler M.E."/>
        </authorList>
    </citation>
    <scope>NUCLEOTIDE SEQUENCE</scope>
</reference>
<dbReference type="Pfam" id="PF00291">
    <property type="entry name" value="PALP"/>
    <property type="match status" value="1"/>
</dbReference>
<dbReference type="PANTHER" id="PTHR48078:SF6">
    <property type="entry name" value="L-THREONINE DEHYDRATASE CATABOLIC TDCB"/>
    <property type="match status" value="1"/>
</dbReference>
<dbReference type="GO" id="GO:0030170">
    <property type="term" value="F:pyridoxal phosphate binding"/>
    <property type="evidence" value="ECO:0007669"/>
    <property type="project" value="InterPro"/>
</dbReference>
<protein>
    <recommendedName>
        <fullName evidence="4">Tryptophan synthase beta chain-like PALP domain-containing protein</fullName>
    </recommendedName>
</protein>
<feature type="non-terminal residue" evidence="5">
    <location>
        <position position="238"/>
    </location>
</feature>
<dbReference type="GO" id="GO:0006565">
    <property type="term" value="P:L-serine catabolic process"/>
    <property type="evidence" value="ECO:0007669"/>
    <property type="project" value="TreeGrafter"/>
</dbReference>
<sequence length="238" mass="26554">MSDTGSLLSHLECTYCGNVISPDEIVRLCPKNGCEKVLFPRYRIEEKETRKIFDSLKHRDPNMWRYKEFMPVKDDNNIVSLGEGFTPVLKSERLAHHLGIKNLLIKDESLNPTASFKARGISSAVSKAKEFGIRKFSIPSAGNAGGALAAYCAKAGAEAYVFMPEDAPNANKLETFYHGAHLELVDGFINDAGRKSAELSKEKDLFDVSTLKEPYRVEGKKTMGYEIAEQLEWNMPDA</sequence>
<evidence type="ECO:0000256" key="3">
    <source>
        <dbReference type="ARBA" id="ARBA00023239"/>
    </source>
</evidence>
<keyword evidence="3" id="KW-0456">Lyase</keyword>
<comment type="cofactor">
    <cofactor evidence="1">
        <name>pyridoxal 5'-phosphate</name>
        <dbReference type="ChEBI" id="CHEBI:597326"/>
    </cofactor>
</comment>
<evidence type="ECO:0000256" key="2">
    <source>
        <dbReference type="ARBA" id="ARBA00022898"/>
    </source>
</evidence>
<organism evidence="5">
    <name type="scientific">marine metagenome</name>
    <dbReference type="NCBI Taxonomy" id="408172"/>
    <lineage>
        <taxon>unclassified sequences</taxon>
        <taxon>metagenomes</taxon>
        <taxon>ecological metagenomes</taxon>
    </lineage>
</organism>
<evidence type="ECO:0000256" key="1">
    <source>
        <dbReference type="ARBA" id="ARBA00001933"/>
    </source>
</evidence>
<dbReference type="InterPro" id="IPR050147">
    <property type="entry name" value="Ser/Thr_Dehydratase"/>
</dbReference>
<dbReference type="NCBIfam" id="NF006050">
    <property type="entry name" value="PRK08197.1"/>
    <property type="match status" value="1"/>
</dbReference>
<dbReference type="GO" id="GO:0003941">
    <property type="term" value="F:L-serine ammonia-lyase activity"/>
    <property type="evidence" value="ECO:0007669"/>
    <property type="project" value="TreeGrafter"/>
</dbReference>
<dbReference type="InterPro" id="IPR001926">
    <property type="entry name" value="TrpB-like_PALP"/>
</dbReference>
<dbReference type="PROSITE" id="PS00165">
    <property type="entry name" value="DEHYDRATASE_SER_THR"/>
    <property type="match status" value="1"/>
</dbReference>
<gene>
    <name evidence="5" type="ORF">METZ01_LOCUS415665</name>
</gene>
<dbReference type="SUPFAM" id="SSF53686">
    <property type="entry name" value="Tryptophan synthase beta subunit-like PLP-dependent enzymes"/>
    <property type="match status" value="1"/>
</dbReference>
<name>A0A382WXT6_9ZZZZ</name>
<dbReference type="GO" id="GO:0009097">
    <property type="term" value="P:isoleucine biosynthetic process"/>
    <property type="evidence" value="ECO:0007669"/>
    <property type="project" value="TreeGrafter"/>
</dbReference>
<feature type="domain" description="Tryptophan synthase beta chain-like PALP" evidence="4">
    <location>
        <begin position="79"/>
        <end position="238"/>
    </location>
</feature>